<feature type="transmembrane region" description="Helical" evidence="2">
    <location>
        <begin position="383"/>
        <end position="402"/>
    </location>
</feature>
<gene>
    <name evidence="4" type="primary">LOC118478670</name>
</gene>
<dbReference type="InterPro" id="IPR036259">
    <property type="entry name" value="MFS_trans_sf"/>
</dbReference>
<feature type="transmembrane region" description="Helical" evidence="2">
    <location>
        <begin position="414"/>
        <end position="435"/>
    </location>
</feature>
<dbReference type="InterPro" id="IPR050327">
    <property type="entry name" value="Proton-linked_MCT"/>
</dbReference>
<proteinExistence type="predicted"/>
<feature type="transmembrane region" description="Helical" evidence="2">
    <location>
        <begin position="358"/>
        <end position="377"/>
    </location>
</feature>
<evidence type="ECO:0000256" key="1">
    <source>
        <dbReference type="SAM" id="MobiDB-lite"/>
    </source>
</evidence>
<keyword evidence="3" id="KW-1185">Reference proteome</keyword>
<dbReference type="Pfam" id="PF07690">
    <property type="entry name" value="MFS_1"/>
    <property type="match status" value="1"/>
</dbReference>
<evidence type="ECO:0000256" key="2">
    <source>
        <dbReference type="SAM" id="Phobius"/>
    </source>
</evidence>
<keyword evidence="2" id="KW-0472">Membrane</keyword>
<dbReference type="InterPro" id="IPR011701">
    <property type="entry name" value="MFS"/>
</dbReference>
<accession>A0ABM1W1R0</accession>
<keyword evidence="2" id="KW-0812">Transmembrane</keyword>
<dbReference type="SUPFAM" id="SSF103473">
    <property type="entry name" value="MFS general substrate transporter"/>
    <property type="match status" value="1"/>
</dbReference>
<feature type="transmembrane region" description="Helical" evidence="2">
    <location>
        <begin position="327"/>
        <end position="349"/>
    </location>
</feature>
<feature type="region of interest" description="Disordered" evidence="1">
    <location>
        <begin position="229"/>
        <end position="250"/>
    </location>
</feature>
<organism evidence="3 4">
    <name type="scientific">Aplysia californica</name>
    <name type="common">California sea hare</name>
    <dbReference type="NCBI Taxonomy" id="6500"/>
    <lineage>
        <taxon>Eukaryota</taxon>
        <taxon>Metazoa</taxon>
        <taxon>Spiralia</taxon>
        <taxon>Lophotrochozoa</taxon>
        <taxon>Mollusca</taxon>
        <taxon>Gastropoda</taxon>
        <taxon>Heterobranchia</taxon>
        <taxon>Euthyneura</taxon>
        <taxon>Tectipleura</taxon>
        <taxon>Aplysiida</taxon>
        <taxon>Aplysioidea</taxon>
        <taxon>Aplysiidae</taxon>
        <taxon>Aplysia</taxon>
    </lineage>
</organism>
<dbReference type="PANTHER" id="PTHR11360:SF284">
    <property type="entry name" value="EG:103B4.3 PROTEIN-RELATED"/>
    <property type="match status" value="1"/>
</dbReference>
<dbReference type="Gene3D" id="1.20.1250.20">
    <property type="entry name" value="MFS general substrate transporter like domains"/>
    <property type="match status" value="1"/>
</dbReference>
<protein>
    <submittedName>
        <fullName evidence="4">Uncharacterized protein LOC118478670</fullName>
    </submittedName>
</protein>
<sequence>MQGIVACALFRSLDSYRRRNISSKLSAKSTKKTNEKGVKLTPGEYEYDVTVELLPGNSPEETTQAVIPKKTSSDNNLVTSLYEEHFSKTSSKREKFITNPARSYLMRDNQKGSSMTISDFCGHRTEEQCHCVYRILPQGASDDVKQGQGDLVASSVLPGSCSGDLTPCRRQRSQTVNDAMADFGRATRHKNHPFPHGAVQRKAESLEWLRNLNITPVLIASTISISDGNSHHSSEGKDHNHHQSYPCQNDTTNSKLFTNSQAHPNKRISKIPQILKTVIKSIFDFSVLKDWQCFSNLTAYVLARCGMFIAIYLPAYAVKSGISESRAALLVTIYGVLDMFSRICFGYIGDFHLIRPKYIISICSALMAMFCCLGELFDTFETLVFFSVMLGILGTVTLSLNTNNIVDMVGIERLGALLSLGSLLLSLSLSMQFPLLGESLSSLSS</sequence>
<feature type="compositionally biased region" description="Basic and acidic residues" evidence="1">
    <location>
        <begin position="229"/>
        <end position="238"/>
    </location>
</feature>
<evidence type="ECO:0000313" key="3">
    <source>
        <dbReference type="Proteomes" id="UP000694888"/>
    </source>
</evidence>
<dbReference type="Proteomes" id="UP000694888">
    <property type="component" value="Unplaced"/>
</dbReference>
<reference evidence="4" key="1">
    <citation type="submission" date="2025-08" db="UniProtKB">
        <authorList>
            <consortium name="RefSeq"/>
        </authorList>
    </citation>
    <scope>IDENTIFICATION</scope>
</reference>
<evidence type="ECO:0000313" key="4">
    <source>
        <dbReference type="RefSeq" id="XP_035828603.1"/>
    </source>
</evidence>
<dbReference type="RefSeq" id="XP_035828603.1">
    <property type="nucleotide sequence ID" value="XM_035972710.1"/>
</dbReference>
<dbReference type="PANTHER" id="PTHR11360">
    <property type="entry name" value="MONOCARBOXYLATE TRANSPORTER"/>
    <property type="match status" value="1"/>
</dbReference>
<feature type="transmembrane region" description="Helical" evidence="2">
    <location>
        <begin position="297"/>
        <end position="315"/>
    </location>
</feature>
<dbReference type="GeneID" id="118478670"/>
<keyword evidence="2" id="KW-1133">Transmembrane helix</keyword>
<name>A0ABM1W1R0_APLCA</name>